<sequence length="137" mass="15125">MKLIKLDSKPDAFHTKGNSISRLAQARIESTAVVLLCSIAFLPASPSAASAPGNWSPSSDGLISSRTTRKYLLASKNCFAWIGPVPRLYIMEPKLITEVHTNNHIFKKLDPNPVHALVVTGLSNYENDKWAKHRKIC</sequence>
<dbReference type="AlphaFoldDB" id="A0AA88VTK7"/>
<dbReference type="GO" id="GO:0016705">
    <property type="term" value="F:oxidoreductase activity, acting on paired donors, with incorporation or reduction of molecular oxygen"/>
    <property type="evidence" value="ECO:0007669"/>
    <property type="project" value="InterPro"/>
</dbReference>
<dbReference type="GO" id="GO:0020037">
    <property type="term" value="F:heme binding"/>
    <property type="evidence" value="ECO:0007669"/>
    <property type="project" value="InterPro"/>
</dbReference>
<name>A0AA88VTK7_9ASTE</name>
<evidence type="ECO:0000313" key="2">
    <source>
        <dbReference type="Proteomes" id="UP001188597"/>
    </source>
</evidence>
<gene>
    <name evidence="1" type="ORF">RJ639_008641</name>
</gene>
<accession>A0AA88VTK7</accession>
<dbReference type="GO" id="GO:0005506">
    <property type="term" value="F:iron ion binding"/>
    <property type="evidence" value="ECO:0007669"/>
    <property type="project" value="InterPro"/>
</dbReference>
<organism evidence="1 2">
    <name type="scientific">Escallonia herrerae</name>
    <dbReference type="NCBI Taxonomy" id="1293975"/>
    <lineage>
        <taxon>Eukaryota</taxon>
        <taxon>Viridiplantae</taxon>
        <taxon>Streptophyta</taxon>
        <taxon>Embryophyta</taxon>
        <taxon>Tracheophyta</taxon>
        <taxon>Spermatophyta</taxon>
        <taxon>Magnoliopsida</taxon>
        <taxon>eudicotyledons</taxon>
        <taxon>Gunneridae</taxon>
        <taxon>Pentapetalae</taxon>
        <taxon>asterids</taxon>
        <taxon>campanulids</taxon>
        <taxon>Escalloniales</taxon>
        <taxon>Escalloniaceae</taxon>
        <taxon>Escallonia</taxon>
    </lineage>
</organism>
<keyword evidence="2" id="KW-1185">Reference proteome</keyword>
<protein>
    <submittedName>
        <fullName evidence="1">Uncharacterized protein</fullName>
    </submittedName>
</protein>
<reference evidence="1" key="1">
    <citation type="submission" date="2022-12" db="EMBL/GenBank/DDBJ databases">
        <title>Draft genome assemblies for two species of Escallonia (Escalloniales).</title>
        <authorList>
            <person name="Chanderbali A."/>
            <person name="Dervinis C."/>
            <person name="Anghel I."/>
            <person name="Soltis D."/>
            <person name="Soltis P."/>
            <person name="Zapata F."/>
        </authorList>
    </citation>
    <scope>NUCLEOTIDE SEQUENCE</scope>
    <source>
        <strain evidence="1">UCBG64.0493</strain>
        <tissue evidence="1">Leaf</tissue>
    </source>
</reference>
<dbReference type="Proteomes" id="UP001188597">
    <property type="component" value="Unassembled WGS sequence"/>
</dbReference>
<proteinExistence type="predicted"/>
<dbReference type="EMBL" id="JAVXUP010001322">
    <property type="protein sequence ID" value="KAK3013099.1"/>
    <property type="molecule type" value="Genomic_DNA"/>
</dbReference>
<dbReference type="InterPro" id="IPR036396">
    <property type="entry name" value="Cyt_P450_sf"/>
</dbReference>
<comment type="caution">
    <text evidence="1">The sequence shown here is derived from an EMBL/GenBank/DDBJ whole genome shotgun (WGS) entry which is preliminary data.</text>
</comment>
<evidence type="ECO:0000313" key="1">
    <source>
        <dbReference type="EMBL" id="KAK3013099.1"/>
    </source>
</evidence>
<dbReference type="SUPFAM" id="SSF48264">
    <property type="entry name" value="Cytochrome P450"/>
    <property type="match status" value="1"/>
</dbReference>
<dbReference type="GO" id="GO:0004497">
    <property type="term" value="F:monooxygenase activity"/>
    <property type="evidence" value="ECO:0007669"/>
    <property type="project" value="InterPro"/>
</dbReference>